<gene>
    <name evidence="3" type="ORF">PY650_19980</name>
</gene>
<dbReference type="SMART" id="SM00869">
    <property type="entry name" value="Autotransporter"/>
    <property type="match status" value="1"/>
</dbReference>
<protein>
    <submittedName>
        <fullName evidence="3">Autotransporter outer membrane beta-barrel domain-containing protein</fullName>
    </submittedName>
</protein>
<dbReference type="InterPro" id="IPR006315">
    <property type="entry name" value="OM_autotransptr_brl_dom"/>
</dbReference>
<evidence type="ECO:0000259" key="2">
    <source>
        <dbReference type="PROSITE" id="PS51208"/>
    </source>
</evidence>
<dbReference type="PANTHER" id="PTHR35037:SF3">
    <property type="entry name" value="C-TERMINAL REGION OF AIDA-LIKE PROTEIN"/>
    <property type="match status" value="1"/>
</dbReference>
<sequence>MTITGPSTVTISPGTSTEFAIQSWAQGGAGASVSLNASDVTVFNQRTGTNSVGIYSLASPSVGGNGTLTLSGTNNVTTRFGTSILMNMQGTGSATSTIGGVLIVDSQATNTDDNDGVETTTHQGGAATLNMTATGSITVRGGNGIFIDSLAGGGNVRGNIAPGMTVNLDNTIAGANNSLNPNSGIYIVTQGTGTVDLATGAAIDTQGARADGIRAVAVRGAMNVSNSGPIATTGDNSRGIELTTTAGTNGPGGPITASNTGSIQTQGLNSAGILANSTDGNLSVTNTGPITTTGRESSGIQAVTGNAGMSTIDTGSIVQAKGQYAVGVYALGNTSNVTNEAGGIISGGWQAGTTDTGTAGLPSAGVAIGSRGAGSTLMNNGSIGALSDRAIVELDRYGIGAAEPLTIINNGTITGYVQLGAGDATFRNLTPHSFDIRNFADTNGDGAPDTKRVAISDFGAGTDTFSNESNGVVRLAPIVGAATTDPSGYYVPTTGIDSRPLEASFYDFTREGLLQGQMVNLETFDNAGTIDLRGAALGNTLVITGNAAAGGAAGSGVYISDGGQLLLDTRLNDGIPLAGQTNSYSDILVVDQTQLGAGGATSIGITIDPASAGAVTPGNGIEVVEVRNKAGSADGTFTLGSRAASGAYEYTLYRNGVGADAADGNWYLRSTLPPEPPEPPSPPGPPTPPPDPIPDYRNEVPPDIVLPALANRLGLGMIGTYRDRVGIDYPDPVKPAETIWCKDPTQNFRCTPTAAESSAYADSVQPHRHAVWGRIFGETGDVDFNTSSQRAAVRSLVDNGPSYDFDMWGIQIGADLLRRDNDNGTRDVAGFYLGAGRITSDVDTPFGQRAGSADIDGYSLGAYWTRLAESGWYVDGVLQATWYDANTAAEGRGRLPGESFGTDGWGFAASLETGRPFRITDGWSIEPQAQFIYQHVSLNDDADHFGQFDYGDTDALYGRLGARLARDWTTEAGRRFTAWASTDIWSSFGASADTTDSSLSGANPVTFHTDLGGNWGHVGLGLSGEVAQNVSVFASGDYNFGIGHGDSDSWGGRIGLKVKW</sequence>
<dbReference type="PROSITE" id="PS51208">
    <property type="entry name" value="AUTOTRANSPORTER"/>
    <property type="match status" value="1"/>
</dbReference>
<keyword evidence="4" id="KW-1185">Reference proteome</keyword>
<comment type="caution">
    <text evidence="3">The sequence shown here is derived from an EMBL/GenBank/DDBJ whole genome shotgun (WGS) entry which is preliminary data.</text>
</comment>
<dbReference type="Gene3D" id="2.160.20.20">
    <property type="match status" value="1"/>
</dbReference>
<dbReference type="InterPro" id="IPR043990">
    <property type="entry name" value="AC_1"/>
</dbReference>
<proteinExistence type="predicted"/>
<dbReference type="NCBIfam" id="TIGR01414">
    <property type="entry name" value="autotrans_barl"/>
    <property type="match status" value="1"/>
</dbReference>
<evidence type="ECO:0000313" key="4">
    <source>
        <dbReference type="Proteomes" id="UP001172630"/>
    </source>
</evidence>
<dbReference type="InterPro" id="IPR005546">
    <property type="entry name" value="Autotransporte_beta"/>
</dbReference>
<dbReference type="Gene3D" id="2.40.128.130">
    <property type="entry name" value="Autotransporter beta-domain"/>
    <property type="match status" value="1"/>
</dbReference>
<dbReference type="InterPro" id="IPR051551">
    <property type="entry name" value="Autotransporter_adhesion"/>
</dbReference>
<feature type="region of interest" description="Disordered" evidence="1">
    <location>
        <begin position="666"/>
        <end position="700"/>
    </location>
</feature>
<dbReference type="RefSeq" id="WP_285881280.1">
    <property type="nucleotide sequence ID" value="NZ_JARFYN010000026.1"/>
</dbReference>
<accession>A0ABT7KIW6</accession>
<reference evidence="3" key="1">
    <citation type="submission" date="2023-06" db="EMBL/GenBank/DDBJ databases">
        <title>Phylogenetic Diversity of Rhizobium strains.</title>
        <authorList>
            <person name="Moura F.T."/>
            <person name="Helene L.C.F."/>
            <person name="Hungria M."/>
        </authorList>
    </citation>
    <scope>NUCLEOTIDE SEQUENCE</scope>
    <source>
        <strain evidence="3">CCGE524</strain>
    </source>
</reference>
<organism evidence="3 4">
    <name type="scientific">Rhizobium calliandrae</name>
    <dbReference type="NCBI Taxonomy" id="1312182"/>
    <lineage>
        <taxon>Bacteria</taxon>
        <taxon>Pseudomonadati</taxon>
        <taxon>Pseudomonadota</taxon>
        <taxon>Alphaproteobacteria</taxon>
        <taxon>Hyphomicrobiales</taxon>
        <taxon>Rhizobiaceae</taxon>
        <taxon>Rhizobium/Agrobacterium group</taxon>
        <taxon>Rhizobium</taxon>
    </lineage>
</organism>
<evidence type="ECO:0000256" key="1">
    <source>
        <dbReference type="SAM" id="MobiDB-lite"/>
    </source>
</evidence>
<dbReference type="Pfam" id="PF03797">
    <property type="entry name" value="Autotransporter"/>
    <property type="match status" value="1"/>
</dbReference>
<dbReference type="Proteomes" id="UP001172630">
    <property type="component" value="Unassembled WGS sequence"/>
</dbReference>
<name>A0ABT7KIW6_9HYPH</name>
<dbReference type="CDD" id="cd01344">
    <property type="entry name" value="PL2_Passenger_AT"/>
    <property type="match status" value="1"/>
</dbReference>
<dbReference type="SUPFAM" id="SSF103515">
    <property type="entry name" value="Autotransporter"/>
    <property type="match status" value="1"/>
</dbReference>
<dbReference type="InterPro" id="IPR012332">
    <property type="entry name" value="Autotransporter_pectin_lyase_C"/>
</dbReference>
<dbReference type="PANTHER" id="PTHR35037">
    <property type="entry name" value="C-TERMINAL REGION OF AIDA-LIKE PROTEIN"/>
    <property type="match status" value="1"/>
</dbReference>
<dbReference type="Pfam" id="PF18883">
    <property type="entry name" value="AC_1"/>
    <property type="match status" value="1"/>
</dbReference>
<dbReference type="InterPro" id="IPR036709">
    <property type="entry name" value="Autotransporte_beta_dom_sf"/>
</dbReference>
<dbReference type="EMBL" id="JARFYN010000026">
    <property type="protein sequence ID" value="MDL2407898.1"/>
    <property type="molecule type" value="Genomic_DNA"/>
</dbReference>
<feature type="compositionally biased region" description="Pro residues" evidence="1">
    <location>
        <begin position="673"/>
        <end position="693"/>
    </location>
</feature>
<evidence type="ECO:0000313" key="3">
    <source>
        <dbReference type="EMBL" id="MDL2407898.1"/>
    </source>
</evidence>
<feature type="domain" description="Autotransporter" evidence="2">
    <location>
        <begin position="764"/>
        <end position="1060"/>
    </location>
</feature>